<keyword evidence="9 10" id="KW-0030">Aminoacyl-tRNA synthetase</keyword>
<evidence type="ECO:0000256" key="2">
    <source>
        <dbReference type="ARBA" id="ARBA00007894"/>
    </source>
</evidence>
<comment type="caution">
    <text evidence="13">The sequence shown here is derived from an EMBL/GenBank/DDBJ whole genome shotgun (WGS) entry which is preliminary data.</text>
</comment>
<feature type="short sequence motif" description="'KMSKS' region" evidence="10">
    <location>
        <begin position="253"/>
        <end position="257"/>
    </location>
</feature>
<organism evidence="13 14">
    <name type="scientific">Candidatus Spechtbacteria bacterium SB0662_bin_43</name>
    <dbReference type="NCBI Taxonomy" id="2604897"/>
    <lineage>
        <taxon>Bacteria</taxon>
        <taxon>Candidatus Spechtiibacteriota</taxon>
    </lineage>
</organism>
<dbReference type="InterPro" id="IPR045462">
    <property type="entry name" value="aa-tRNA-synth_I_cd-bd"/>
</dbReference>
<dbReference type="GO" id="GO:0000049">
    <property type="term" value="F:tRNA binding"/>
    <property type="evidence" value="ECO:0007669"/>
    <property type="project" value="InterPro"/>
</dbReference>
<dbReference type="InterPro" id="IPR049940">
    <property type="entry name" value="GluQ/Sye"/>
</dbReference>
<dbReference type="InterPro" id="IPR020058">
    <property type="entry name" value="Glu/Gln-tRNA-synth_Ib_cat-dom"/>
</dbReference>
<protein>
    <recommendedName>
        <fullName evidence="10">Glutamate--tRNA ligase</fullName>
        <ecNumber evidence="10">6.1.1.17</ecNumber>
    </recommendedName>
    <alternativeName>
        <fullName evidence="10">Glutamyl-tRNA synthetase</fullName>
        <shortName evidence="10">GluRS</shortName>
    </alternativeName>
</protein>
<evidence type="ECO:0000256" key="5">
    <source>
        <dbReference type="ARBA" id="ARBA00022598"/>
    </source>
</evidence>
<feature type="short sequence motif" description="'HIGH' region" evidence="10">
    <location>
        <begin position="12"/>
        <end position="22"/>
    </location>
</feature>
<dbReference type="InterPro" id="IPR000924">
    <property type="entry name" value="Glu/Gln-tRNA-synth"/>
</dbReference>
<evidence type="ECO:0000259" key="11">
    <source>
        <dbReference type="Pfam" id="PF00749"/>
    </source>
</evidence>
<comment type="catalytic activity">
    <reaction evidence="10">
        <text>tRNA(Glu) + L-glutamate + ATP = L-glutamyl-tRNA(Glu) + AMP + diphosphate</text>
        <dbReference type="Rhea" id="RHEA:23540"/>
        <dbReference type="Rhea" id="RHEA-COMP:9663"/>
        <dbReference type="Rhea" id="RHEA-COMP:9680"/>
        <dbReference type="ChEBI" id="CHEBI:29985"/>
        <dbReference type="ChEBI" id="CHEBI:30616"/>
        <dbReference type="ChEBI" id="CHEBI:33019"/>
        <dbReference type="ChEBI" id="CHEBI:78442"/>
        <dbReference type="ChEBI" id="CHEBI:78520"/>
        <dbReference type="ChEBI" id="CHEBI:456215"/>
        <dbReference type="EC" id="6.1.1.17"/>
    </reaction>
</comment>
<dbReference type="GO" id="GO:0005829">
    <property type="term" value="C:cytosol"/>
    <property type="evidence" value="ECO:0007669"/>
    <property type="project" value="TreeGrafter"/>
</dbReference>
<comment type="similarity">
    <text evidence="2 10">Belongs to the class-I aminoacyl-tRNA synthetase family. Glutamate--tRNA ligase type 1 subfamily.</text>
</comment>
<evidence type="ECO:0000259" key="12">
    <source>
        <dbReference type="Pfam" id="PF19269"/>
    </source>
</evidence>
<dbReference type="Gene3D" id="3.40.50.620">
    <property type="entry name" value="HUPs"/>
    <property type="match status" value="1"/>
</dbReference>
<keyword evidence="7 10" id="KW-0067">ATP-binding</keyword>
<dbReference type="InterPro" id="IPR014729">
    <property type="entry name" value="Rossmann-like_a/b/a_fold"/>
</dbReference>
<dbReference type="AlphaFoldDB" id="A0A845DAJ6"/>
<keyword evidence="4 10" id="KW-0963">Cytoplasm</keyword>
<feature type="domain" description="Glutamyl/glutaminyl-tRNA synthetase class Ib catalytic" evidence="11">
    <location>
        <begin position="7"/>
        <end position="322"/>
    </location>
</feature>
<dbReference type="Pfam" id="PF19269">
    <property type="entry name" value="Anticodon_2"/>
    <property type="match status" value="1"/>
</dbReference>
<dbReference type="GO" id="GO:0006424">
    <property type="term" value="P:glutamyl-tRNA aminoacylation"/>
    <property type="evidence" value="ECO:0007669"/>
    <property type="project" value="UniProtKB-UniRule"/>
</dbReference>
<reference evidence="13 14" key="1">
    <citation type="submission" date="2019-09" db="EMBL/GenBank/DDBJ databases">
        <title>Characterisation of the sponge microbiome using genome-centric metagenomics.</title>
        <authorList>
            <person name="Engelberts J.P."/>
            <person name="Robbins S.J."/>
            <person name="De Goeij J.M."/>
            <person name="Aranda M."/>
            <person name="Bell S.C."/>
            <person name="Webster N.S."/>
        </authorList>
    </citation>
    <scope>NUCLEOTIDE SEQUENCE [LARGE SCALE GENOMIC DNA]</scope>
    <source>
        <strain evidence="13">SB0662_bin_43</strain>
    </source>
</reference>
<evidence type="ECO:0000256" key="4">
    <source>
        <dbReference type="ARBA" id="ARBA00022490"/>
    </source>
</evidence>
<keyword evidence="6 10" id="KW-0547">Nucleotide-binding</keyword>
<dbReference type="PANTHER" id="PTHR43311:SF2">
    <property type="entry name" value="GLUTAMATE--TRNA LIGASE, MITOCHONDRIAL-RELATED"/>
    <property type="match status" value="1"/>
</dbReference>
<evidence type="ECO:0000256" key="1">
    <source>
        <dbReference type="ARBA" id="ARBA00004496"/>
    </source>
</evidence>
<comment type="caution">
    <text evidence="10">Lacks conserved residue(s) required for the propagation of feature annotation.</text>
</comment>
<dbReference type="InterPro" id="IPR033910">
    <property type="entry name" value="GluRS_core"/>
</dbReference>
<dbReference type="FunFam" id="3.40.50.620:FF:000007">
    <property type="entry name" value="Glutamate--tRNA ligase"/>
    <property type="match status" value="1"/>
</dbReference>
<feature type="binding site" evidence="10">
    <location>
        <position position="256"/>
    </location>
    <ligand>
        <name>ATP</name>
        <dbReference type="ChEBI" id="CHEBI:30616"/>
    </ligand>
</feature>
<dbReference type="InterPro" id="IPR001412">
    <property type="entry name" value="aa-tRNA-synth_I_CS"/>
</dbReference>
<gene>
    <name evidence="10" type="primary">gltX</name>
    <name evidence="13" type="ORF">F4X82_02830</name>
</gene>
<keyword evidence="5 10" id="KW-0436">Ligase</keyword>
<dbReference type="PROSITE" id="PS00178">
    <property type="entry name" value="AA_TRNA_LIGASE_I"/>
    <property type="match status" value="1"/>
</dbReference>
<dbReference type="CDD" id="cd00808">
    <property type="entry name" value="GluRS_core"/>
    <property type="match status" value="1"/>
</dbReference>
<dbReference type="InterPro" id="IPR020751">
    <property type="entry name" value="aa-tRNA-synth_I_codon-bd_sub2"/>
</dbReference>
<name>A0A845DAJ6_9BACT</name>
<feature type="domain" description="Aminoacyl-tRNA synthetase class I anticodon-binding" evidence="12">
    <location>
        <begin position="339"/>
        <end position="482"/>
    </location>
</feature>
<evidence type="ECO:0000313" key="14">
    <source>
        <dbReference type="Proteomes" id="UP000449092"/>
    </source>
</evidence>
<dbReference type="InterPro" id="IPR004527">
    <property type="entry name" value="Glu-tRNA-ligase_bac/mito"/>
</dbReference>
<dbReference type="EMBL" id="VXOY01000024">
    <property type="protein sequence ID" value="MYE38425.1"/>
    <property type="molecule type" value="Genomic_DNA"/>
</dbReference>
<comment type="subcellular location">
    <subcellularLocation>
        <location evidence="1 10">Cytoplasm</location>
    </subcellularLocation>
</comment>
<dbReference type="HAMAP" id="MF_00022">
    <property type="entry name" value="Glu_tRNA_synth_type1"/>
    <property type="match status" value="1"/>
</dbReference>
<dbReference type="GO" id="GO:0004818">
    <property type="term" value="F:glutamate-tRNA ligase activity"/>
    <property type="evidence" value="ECO:0007669"/>
    <property type="project" value="UniProtKB-UniRule"/>
</dbReference>
<evidence type="ECO:0000256" key="6">
    <source>
        <dbReference type="ARBA" id="ARBA00022741"/>
    </source>
</evidence>
<dbReference type="NCBIfam" id="TIGR00464">
    <property type="entry name" value="gltX_bact"/>
    <property type="match status" value="1"/>
</dbReference>
<dbReference type="GO" id="GO:0008270">
    <property type="term" value="F:zinc ion binding"/>
    <property type="evidence" value="ECO:0007669"/>
    <property type="project" value="InterPro"/>
</dbReference>
<accession>A0A845DAJ6</accession>
<evidence type="ECO:0000256" key="7">
    <source>
        <dbReference type="ARBA" id="ARBA00022840"/>
    </source>
</evidence>
<comment type="function">
    <text evidence="10">Catalyzes the attachment of glutamate to tRNA(Glu) in a two-step reaction: glutamate is first activated by ATP to form Glu-AMP and then transferred to the acceptor end of tRNA(Glu).</text>
</comment>
<dbReference type="SUPFAM" id="SSF52374">
    <property type="entry name" value="Nucleotidylyl transferase"/>
    <property type="match status" value="1"/>
</dbReference>
<dbReference type="PANTHER" id="PTHR43311">
    <property type="entry name" value="GLUTAMATE--TRNA LIGASE"/>
    <property type="match status" value="1"/>
</dbReference>
<dbReference type="Pfam" id="PF00749">
    <property type="entry name" value="tRNA-synt_1c"/>
    <property type="match status" value="1"/>
</dbReference>
<dbReference type="InterPro" id="IPR008925">
    <property type="entry name" value="aa_tRNA-synth_I_cd-bd_sf"/>
</dbReference>
<dbReference type="PRINTS" id="PR00987">
    <property type="entry name" value="TRNASYNTHGLU"/>
</dbReference>
<dbReference type="SUPFAM" id="SSF48163">
    <property type="entry name" value="An anticodon-binding domain of class I aminoacyl-tRNA synthetases"/>
    <property type="match status" value="1"/>
</dbReference>
<evidence type="ECO:0000256" key="10">
    <source>
        <dbReference type="HAMAP-Rule" id="MF_00022"/>
    </source>
</evidence>
<dbReference type="Proteomes" id="UP000449092">
    <property type="component" value="Unassembled WGS sequence"/>
</dbReference>
<comment type="subunit">
    <text evidence="3 10">Monomer.</text>
</comment>
<keyword evidence="8 10" id="KW-0648">Protein biosynthesis</keyword>
<dbReference type="GO" id="GO:0005524">
    <property type="term" value="F:ATP binding"/>
    <property type="evidence" value="ECO:0007669"/>
    <property type="project" value="UniProtKB-UniRule"/>
</dbReference>
<evidence type="ECO:0000313" key="13">
    <source>
        <dbReference type="EMBL" id="MYE38425.1"/>
    </source>
</evidence>
<sequence>MTPSTHRVRIAPSPTGGLHVGTARTALFNCAYALNVGGAFVLRIEDTDTNRSEKKWEQDILQGLEWLGIQWDEGVMSDGSQKGGYGPYRQSERREIYATFLQKLLRNNGAFYCWHTKQELQSEQRLQMQKKEPPRHLCSYRDNVAAPKGQSENSIIRLRNDAVDPIIFSDAIRGEVRFQPQLLGDFSIARSENDPLYNFAVVIDDHAMKITDVIRGEDHISNTPKQYLLQKALGIEHPQYAHVPLLLGTDRSKLSKRHGATSINEYRTQGYIADALFNFLALLGWRPQGDQEIMSRQEIVELFSLQDVQTSPAIFDTTKLDWMNGVYIRNLSKQEFTVRALSYLNVPQKTLSQYSQEQLETILGLEQERIKTLQEIQEGVSFMFDLPEYEPSLLWYKESRGEQTQKVLRSLFDQLSLIPEHQWSTAALKALLAESAEKADNKGAIFHPVRVAVSGRRSSPPPFDIMSALGKQESIRRIQVALNKLSRQQL</sequence>
<dbReference type="EC" id="6.1.1.17" evidence="10"/>
<evidence type="ECO:0000256" key="3">
    <source>
        <dbReference type="ARBA" id="ARBA00011245"/>
    </source>
</evidence>
<proteinExistence type="inferred from homology"/>
<evidence type="ECO:0000256" key="9">
    <source>
        <dbReference type="ARBA" id="ARBA00023146"/>
    </source>
</evidence>
<evidence type="ECO:0000256" key="8">
    <source>
        <dbReference type="ARBA" id="ARBA00022917"/>
    </source>
</evidence>
<dbReference type="Gene3D" id="1.10.10.350">
    <property type="match status" value="1"/>
</dbReference>